<keyword evidence="8 9" id="KW-0119">Carbohydrate metabolism</keyword>
<dbReference type="PANTHER" id="PTHR30390:SF6">
    <property type="entry name" value="DNAA INITIATOR-ASSOCIATING PROTEIN DIAA"/>
    <property type="match status" value="1"/>
</dbReference>
<feature type="binding site" evidence="9">
    <location>
        <position position="123"/>
    </location>
    <ligand>
        <name>substrate</name>
    </ligand>
</feature>
<reference evidence="11 12" key="1">
    <citation type="journal article" date="2016" name="Nat. Commun.">
        <title>Thousands of microbial genomes shed light on interconnected biogeochemical processes in an aquifer system.</title>
        <authorList>
            <person name="Anantharaman K."/>
            <person name="Brown C.T."/>
            <person name="Hug L.A."/>
            <person name="Sharon I."/>
            <person name="Castelle C.J."/>
            <person name="Probst A.J."/>
            <person name="Thomas B.C."/>
            <person name="Singh A."/>
            <person name="Wilkins M.J."/>
            <person name="Karaoz U."/>
            <person name="Brodie E.L."/>
            <person name="Williams K.H."/>
            <person name="Hubbard S.S."/>
            <person name="Banfield J.F."/>
        </authorList>
    </citation>
    <scope>NUCLEOTIDE SEQUENCE [LARGE SCALE GENOMIC DNA]</scope>
</reference>
<keyword evidence="6 9" id="KW-0862">Zinc</keyword>
<evidence type="ECO:0000256" key="9">
    <source>
        <dbReference type="HAMAP-Rule" id="MF_00067"/>
    </source>
</evidence>
<feature type="binding site" evidence="9">
    <location>
        <begin position="49"/>
        <end position="51"/>
    </location>
    <ligand>
        <name>substrate</name>
    </ligand>
</feature>
<keyword evidence="5 9" id="KW-0479">Metal-binding</keyword>
<comment type="catalytic activity">
    <reaction evidence="1 9">
        <text>2 D-sedoheptulose 7-phosphate = D-glycero-alpha-D-manno-heptose 7-phosphate + D-glycero-beta-D-manno-heptose 7-phosphate</text>
        <dbReference type="Rhea" id="RHEA:27489"/>
        <dbReference type="ChEBI" id="CHEBI:57483"/>
        <dbReference type="ChEBI" id="CHEBI:60203"/>
        <dbReference type="ChEBI" id="CHEBI:60204"/>
        <dbReference type="EC" id="5.3.1.28"/>
    </reaction>
</comment>
<comment type="cofactor">
    <cofactor evidence="9">
        <name>Zn(2+)</name>
        <dbReference type="ChEBI" id="CHEBI:29105"/>
    </cofactor>
    <text evidence="9">Binds 1 zinc ion per subunit.</text>
</comment>
<dbReference type="GO" id="GO:0005737">
    <property type="term" value="C:cytoplasm"/>
    <property type="evidence" value="ECO:0007669"/>
    <property type="project" value="UniProtKB-SubCell"/>
</dbReference>
<evidence type="ECO:0000256" key="7">
    <source>
        <dbReference type="ARBA" id="ARBA00023235"/>
    </source>
</evidence>
<evidence type="ECO:0000256" key="6">
    <source>
        <dbReference type="ARBA" id="ARBA00022833"/>
    </source>
</evidence>
<organism evidence="11 12">
    <name type="scientific">Candidatus Liptonbacteria bacterium RIFCSPLOWO2_01_FULL_56_20</name>
    <dbReference type="NCBI Taxonomy" id="1798652"/>
    <lineage>
        <taxon>Bacteria</taxon>
        <taxon>Candidatus Liptoniibacteriota</taxon>
    </lineage>
</organism>
<dbReference type="GO" id="GO:2001061">
    <property type="term" value="P:D-glycero-D-manno-heptose 7-phosphate biosynthetic process"/>
    <property type="evidence" value="ECO:0007669"/>
    <property type="project" value="UniProtKB-UniPathway"/>
</dbReference>
<name>A0A1G2CHG0_9BACT</name>
<dbReference type="GO" id="GO:0097367">
    <property type="term" value="F:carbohydrate derivative binding"/>
    <property type="evidence" value="ECO:0007669"/>
    <property type="project" value="InterPro"/>
</dbReference>
<dbReference type="InterPro" id="IPR046348">
    <property type="entry name" value="SIS_dom_sf"/>
</dbReference>
<comment type="function">
    <text evidence="9">Catalyzes the isomerization of sedoheptulose 7-phosphate in D-glycero-D-manno-heptose 7-phosphate.</text>
</comment>
<feature type="binding site" evidence="9">
    <location>
        <position position="170"/>
    </location>
    <ligand>
        <name>substrate</name>
    </ligand>
</feature>
<dbReference type="Pfam" id="PF13580">
    <property type="entry name" value="SIS_2"/>
    <property type="match status" value="1"/>
</dbReference>
<proteinExistence type="inferred from homology"/>
<feature type="binding site" evidence="9">
    <location>
        <position position="62"/>
    </location>
    <ligand>
        <name>substrate</name>
    </ligand>
</feature>
<evidence type="ECO:0000256" key="3">
    <source>
        <dbReference type="ARBA" id="ARBA00009894"/>
    </source>
</evidence>
<feature type="binding site" evidence="9">
    <location>
        <begin position="92"/>
        <end position="93"/>
    </location>
    <ligand>
        <name>substrate</name>
    </ligand>
</feature>
<dbReference type="EMBL" id="MHLC01000026">
    <property type="protein sequence ID" value="OGZ00839.1"/>
    <property type="molecule type" value="Genomic_DNA"/>
</dbReference>
<evidence type="ECO:0000313" key="12">
    <source>
        <dbReference type="Proteomes" id="UP000178495"/>
    </source>
</evidence>
<dbReference type="UniPathway" id="UPA00041">
    <property type="reaction ID" value="UER00436"/>
</dbReference>
<evidence type="ECO:0000256" key="8">
    <source>
        <dbReference type="ARBA" id="ARBA00023277"/>
    </source>
</evidence>
<gene>
    <name evidence="9" type="primary">gmhA</name>
    <name evidence="11" type="ORF">A3A43_02485</name>
</gene>
<evidence type="ECO:0000256" key="1">
    <source>
        <dbReference type="ARBA" id="ARBA00000348"/>
    </source>
</evidence>
<dbReference type="InterPro" id="IPR050099">
    <property type="entry name" value="SIS_GmhA/DiaA_subfam"/>
</dbReference>
<evidence type="ECO:0000259" key="10">
    <source>
        <dbReference type="PROSITE" id="PS51464"/>
    </source>
</evidence>
<protein>
    <recommendedName>
        <fullName evidence="9">Phosphoheptose isomerase</fullName>
        <ecNumber evidence="9">5.3.1.28</ecNumber>
    </recommendedName>
    <alternativeName>
        <fullName evidence="9">Sedoheptulose 7-phosphate isomerase</fullName>
    </alternativeName>
</protein>
<keyword evidence="7 9" id="KW-0413">Isomerase</keyword>
<dbReference type="CDD" id="cd05006">
    <property type="entry name" value="SIS_GmhA"/>
    <property type="match status" value="1"/>
</dbReference>
<sequence length="189" mass="20422">MSLRQTIEGSARLHAEILKNEEFLAQCERAGRVLEKALRNEHKVLVAGNGGSAADAQHFAAEFVATFGREKRNGYPVLALTTDTSFLTAWANDFGYEDVFARQVETWGKEGDVFLGISTSGNSQNVLRAAGAAKRRRLPVIGLLGGSGSALEEQCDVAVVVPSAVTARIQEVHALVLHAWCEEIVPHLP</sequence>
<feature type="binding site" evidence="9">
    <location>
        <position position="170"/>
    </location>
    <ligand>
        <name>Zn(2+)</name>
        <dbReference type="ChEBI" id="CHEBI:29105"/>
    </ligand>
</feature>
<accession>A0A1G2CHG0</accession>
<dbReference type="EC" id="5.3.1.28" evidence="9"/>
<evidence type="ECO:0000256" key="5">
    <source>
        <dbReference type="ARBA" id="ARBA00022723"/>
    </source>
</evidence>
<dbReference type="PANTHER" id="PTHR30390">
    <property type="entry name" value="SEDOHEPTULOSE 7-PHOSPHATE ISOMERASE / DNAA INITIATOR-ASSOCIATING FACTOR FOR REPLICATION INITIATION"/>
    <property type="match status" value="1"/>
</dbReference>
<dbReference type="GO" id="GO:0008968">
    <property type="term" value="F:D-sedoheptulose 7-phosphate isomerase activity"/>
    <property type="evidence" value="ECO:0007669"/>
    <property type="project" value="UniProtKB-UniRule"/>
</dbReference>
<comment type="caution">
    <text evidence="11">The sequence shown here is derived from an EMBL/GenBank/DDBJ whole genome shotgun (WGS) entry which is preliminary data.</text>
</comment>
<dbReference type="Gene3D" id="3.40.50.10490">
    <property type="entry name" value="Glucose-6-phosphate isomerase like protein, domain 1"/>
    <property type="match status" value="1"/>
</dbReference>
<dbReference type="InterPro" id="IPR001347">
    <property type="entry name" value="SIS_dom"/>
</dbReference>
<comment type="pathway">
    <text evidence="9">Carbohydrate biosynthesis; D-glycero-D-manno-heptose 7-phosphate biosynthesis; D-glycero-alpha-D-manno-heptose 7-phosphate and D-glycero-beta-D-manno-heptose 7-phosphate from sedoheptulose 7-phosphate: step 1/1.</text>
</comment>
<dbReference type="AlphaFoldDB" id="A0A1G2CHG0"/>
<dbReference type="Proteomes" id="UP000178495">
    <property type="component" value="Unassembled WGS sequence"/>
</dbReference>
<dbReference type="HAMAP" id="MF_00067">
    <property type="entry name" value="GmhA"/>
    <property type="match status" value="1"/>
</dbReference>
<dbReference type="GO" id="GO:0005975">
    <property type="term" value="P:carbohydrate metabolic process"/>
    <property type="evidence" value="ECO:0007669"/>
    <property type="project" value="UniProtKB-UniRule"/>
</dbReference>
<keyword evidence="4 9" id="KW-0963">Cytoplasm</keyword>
<comment type="miscellaneous">
    <text evidence="9">The reaction produces a racemic mixture of D-glycero-alpha-D-manno-heptose 7-phosphate and D-glycero-beta-D-manno-heptose 7-phosphate.</text>
</comment>
<dbReference type="STRING" id="1798652.A3A43_02485"/>
<feature type="binding site" evidence="9">
    <location>
        <begin position="118"/>
        <end position="120"/>
    </location>
    <ligand>
        <name>substrate</name>
    </ligand>
</feature>
<feature type="binding site" evidence="9">
    <location>
        <position position="62"/>
    </location>
    <ligand>
        <name>Zn(2+)</name>
        <dbReference type="ChEBI" id="CHEBI:29105"/>
    </ligand>
</feature>
<comment type="subcellular location">
    <subcellularLocation>
        <location evidence="2 9">Cytoplasm</location>
    </subcellularLocation>
</comment>
<dbReference type="InterPro" id="IPR035461">
    <property type="entry name" value="GmhA/DiaA"/>
</dbReference>
<dbReference type="PROSITE" id="PS51464">
    <property type="entry name" value="SIS"/>
    <property type="match status" value="1"/>
</dbReference>
<dbReference type="SUPFAM" id="SSF53697">
    <property type="entry name" value="SIS domain"/>
    <property type="match status" value="1"/>
</dbReference>
<feature type="binding site" evidence="9">
    <location>
        <position position="178"/>
    </location>
    <ligand>
        <name>Zn(2+)</name>
        <dbReference type="ChEBI" id="CHEBI:29105"/>
    </ligand>
</feature>
<evidence type="ECO:0000256" key="2">
    <source>
        <dbReference type="ARBA" id="ARBA00004496"/>
    </source>
</evidence>
<dbReference type="InterPro" id="IPR004515">
    <property type="entry name" value="Phosphoheptose_Isoase"/>
</dbReference>
<evidence type="ECO:0000256" key="4">
    <source>
        <dbReference type="ARBA" id="ARBA00022490"/>
    </source>
</evidence>
<dbReference type="GO" id="GO:0008270">
    <property type="term" value="F:zinc ion binding"/>
    <property type="evidence" value="ECO:0007669"/>
    <property type="project" value="UniProtKB-UniRule"/>
</dbReference>
<comment type="similarity">
    <text evidence="3 9">Belongs to the SIS family. GmhA subfamily.</text>
</comment>
<evidence type="ECO:0000313" key="11">
    <source>
        <dbReference type="EMBL" id="OGZ00839.1"/>
    </source>
</evidence>
<feature type="domain" description="SIS" evidence="10">
    <location>
        <begin position="34"/>
        <end position="189"/>
    </location>
</feature>
<feature type="binding site" evidence="9">
    <location>
        <position position="58"/>
    </location>
    <ligand>
        <name>Zn(2+)</name>
        <dbReference type="ChEBI" id="CHEBI:29105"/>
    </ligand>
</feature>